<evidence type="ECO:0000313" key="3">
    <source>
        <dbReference type="Proteomes" id="UP000180057"/>
    </source>
</evidence>
<dbReference type="OrthoDB" id="2968715at2"/>
<dbReference type="RefSeq" id="WP_071388593.1">
    <property type="nucleotide sequence ID" value="NZ_MLQS01000001.1"/>
</dbReference>
<keyword evidence="1" id="KW-0812">Transmembrane</keyword>
<proteinExistence type="predicted"/>
<keyword evidence="3" id="KW-1185">Reference proteome</keyword>
<dbReference type="AlphaFoldDB" id="A0A1S2MC51"/>
<reference evidence="2 3" key="1">
    <citation type="submission" date="2016-10" db="EMBL/GenBank/DDBJ databases">
        <title>Draft genome sequences of four alkaliphilic bacteria belonging to the Anaerobacillus genus.</title>
        <authorList>
            <person name="Bassil N.M."/>
            <person name="Lloyd J.R."/>
        </authorList>
    </citation>
    <scope>NUCLEOTIDE SEQUENCE [LARGE SCALE GENOMIC DNA]</scope>
    <source>
        <strain evidence="2 3">DSM 22531</strain>
    </source>
</reference>
<dbReference type="Proteomes" id="UP000180057">
    <property type="component" value="Unassembled WGS sequence"/>
</dbReference>
<organism evidence="2 3">
    <name type="scientific">Anaerobacillus alkalidiazotrophicus</name>
    <dbReference type="NCBI Taxonomy" id="472963"/>
    <lineage>
        <taxon>Bacteria</taxon>
        <taxon>Bacillati</taxon>
        <taxon>Bacillota</taxon>
        <taxon>Bacilli</taxon>
        <taxon>Bacillales</taxon>
        <taxon>Bacillaceae</taxon>
        <taxon>Anaerobacillus</taxon>
    </lineage>
</organism>
<evidence type="ECO:0000256" key="1">
    <source>
        <dbReference type="SAM" id="Phobius"/>
    </source>
</evidence>
<feature type="transmembrane region" description="Helical" evidence="1">
    <location>
        <begin position="164"/>
        <end position="181"/>
    </location>
</feature>
<sequence length="299" mass="35515">MLEEFSNRELAIGFWIIIFVIFAFSIKGVRKQFPMLLKAMFNKHLFVWYISLFAYFFAMIYFLISIGFWEIKLLKGTLFWLIGFAFVSSVRAIGKANDHSYFINLIKDNVKLFIVFQFIINLYSFSFIVEVILIFVITVLSILVNYLDNSSRYQSKEFSRIKNFFNFLLALIGLIALIYSTKMLFGNLENIVISDKYKEMFLPSILSLLFIFYIYLLVLYDAYLQVFFRLKSKKTIENRYKFILRVKIIILCKLNLNKVNNFIDRSNIMSTQIKSSEDVKKVIRNFKDIELYNKMKKSS</sequence>
<dbReference type="STRING" id="472963.BKP45_04925"/>
<name>A0A1S2MC51_9BACI</name>
<dbReference type="EMBL" id="MLQS01000001">
    <property type="protein sequence ID" value="OIJ22023.1"/>
    <property type="molecule type" value="Genomic_DNA"/>
</dbReference>
<evidence type="ECO:0000313" key="2">
    <source>
        <dbReference type="EMBL" id="OIJ22023.1"/>
    </source>
</evidence>
<feature type="transmembrane region" description="Helical" evidence="1">
    <location>
        <begin position="76"/>
        <end position="94"/>
    </location>
</feature>
<feature type="transmembrane region" description="Helical" evidence="1">
    <location>
        <begin position="201"/>
        <end position="224"/>
    </location>
</feature>
<protein>
    <submittedName>
        <fullName evidence="2">Uncharacterized protein</fullName>
    </submittedName>
</protein>
<keyword evidence="1" id="KW-1133">Transmembrane helix</keyword>
<keyword evidence="1" id="KW-0472">Membrane</keyword>
<comment type="caution">
    <text evidence="2">The sequence shown here is derived from an EMBL/GenBank/DDBJ whole genome shotgun (WGS) entry which is preliminary data.</text>
</comment>
<feature type="transmembrane region" description="Helical" evidence="1">
    <location>
        <begin position="46"/>
        <end position="69"/>
    </location>
</feature>
<feature type="transmembrane region" description="Helical" evidence="1">
    <location>
        <begin position="9"/>
        <end position="26"/>
    </location>
</feature>
<accession>A0A1S2MC51</accession>
<gene>
    <name evidence="2" type="ORF">BKP45_04925</name>
</gene>
<feature type="transmembrane region" description="Helical" evidence="1">
    <location>
        <begin position="114"/>
        <end position="143"/>
    </location>
</feature>